<keyword evidence="2 5" id="KW-0731">Sigma factor</keyword>
<comment type="function">
    <text evidence="5">Sigma factors are initiation factors that promote the attachment of RNA polymerase to specific initiation sites and are then released.</text>
</comment>
<dbReference type="PIRSF" id="PIRSF000770">
    <property type="entry name" value="RNA_pol_sigma-SigE/K"/>
    <property type="match status" value="1"/>
</dbReference>
<evidence type="ECO:0000259" key="7">
    <source>
        <dbReference type="PROSITE" id="PS00716"/>
    </source>
</evidence>
<organism evidence="8 9">
    <name type="scientific">Fusobacterium necrophorum subsp. funduliforme Fnf 1007</name>
    <dbReference type="NCBI Taxonomy" id="1161424"/>
    <lineage>
        <taxon>Bacteria</taxon>
        <taxon>Fusobacteriati</taxon>
        <taxon>Fusobacteriota</taxon>
        <taxon>Fusobacteriia</taxon>
        <taxon>Fusobacteriales</taxon>
        <taxon>Fusobacteriaceae</taxon>
        <taxon>Fusobacterium</taxon>
    </lineage>
</organism>
<keyword evidence="3 5" id="KW-0238">DNA-binding</keyword>
<protein>
    <recommendedName>
        <fullName evidence="5">RNA polymerase sigma factor</fullName>
    </recommendedName>
</protein>
<keyword evidence="1 5" id="KW-0805">Transcription regulation</keyword>
<dbReference type="Pfam" id="PF04545">
    <property type="entry name" value="Sigma70_r4"/>
    <property type="match status" value="1"/>
</dbReference>
<evidence type="ECO:0000256" key="3">
    <source>
        <dbReference type="ARBA" id="ARBA00023125"/>
    </source>
</evidence>
<dbReference type="NCBIfam" id="TIGR02937">
    <property type="entry name" value="sigma70-ECF"/>
    <property type="match status" value="1"/>
</dbReference>
<dbReference type="Pfam" id="PF04542">
    <property type="entry name" value="Sigma70_r2"/>
    <property type="match status" value="1"/>
</dbReference>
<proteinExistence type="inferred from homology"/>
<dbReference type="InterPro" id="IPR009042">
    <property type="entry name" value="RNA_pol_sigma70_r1_2"/>
</dbReference>
<feature type="domain" description="RNA polymerase sigma-70" evidence="6">
    <location>
        <begin position="71"/>
        <end position="84"/>
    </location>
</feature>
<evidence type="ECO:0000259" key="6">
    <source>
        <dbReference type="PROSITE" id="PS00715"/>
    </source>
</evidence>
<dbReference type="PRINTS" id="PR00046">
    <property type="entry name" value="SIGMA70FCT"/>
</dbReference>
<dbReference type="Pfam" id="PF00140">
    <property type="entry name" value="Sigma70_r1_2"/>
    <property type="match status" value="1"/>
</dbReference>
<accession>A0AAN3VVR8</accession>
<comment type="caution">
    <text evidence="8">The sequence shown here is derived from an EMBL/GenBank/DDBJ whole genome shotgun (WGS) entry which is preliminary data.</text>
</comment>
<dbReference type="InterPro" id="IPR013325">
    <property type="entry name" value="RNA_pol_sigma_r2"/>
</dbReference>
<dbReference type="AlphaFoldDB" id="A0AAN3VVR8"/>
<dbReference type="EMBL" id="ALKK01000048">
    <property type="protein sequence ID" value="EJU17537.1"/>
    <property type="molecule type" value="Genomic_DNA"/>
</dbReference>
<dbReference type="SUPFAM" id="SSF88659">
    <property type="entry name" value="Sigma3 and sigma4 domains of RNA polymerase sigma factors"/>
    <property type="match status" value="2"/>
</dbReference>
<dbReference type="Gene3D" id="1.10.601.10">
    <property type="entry name" value="RNA Polymerase Primary Sigma Factor"/>
    <property type="match status" value="1"/>
</dbReference>
<dbReference type="InterPro" id="IPR007627">
    <property type="entry name" value="RNA_pol_sigma70_r2"/>
</dbReference>
<name>A0AAN3VVR8_9FUSO</name>
<dbReference type="InterPro" id="IPR007624">
    <property type="entry name" value="RNA_pol_sigma70_r3"/>
</dbReference>
<dbReference type="Proteomes" id="UP000003120">
    <property type="component" value="Unassembled WGS sequence"/>
</dbReference>
<comment type="similarity">
    <text evidence="5">Belongs to the sigma-70 factor family.</text>
</comment>
<dbReference type="Pfam" id="PF04539">
    <property type="entry name" value="Sigma70_r3"/>
    <property type="match status" value="1"/>
</dbReference>
<evidence type="ECO:0000256" key="5">
    <source>
        <dbReference type="RuleBase" id="RU362124"/>
    </source>
</evidence>
<dbReference type="PANTHER" id="PTHR30603">
    <property type="entry name" value="RNA POLYMERASE SIGMA FACTOR RPO"/>
    <property type="match status" value="1"/>
</dbReference>
<dbReference type="InterPro" id="IPR036388">
    <property type="entry name" value="WH-like_DNA-bd_sf"/>
</dbReference>
<evidence type="ECO:0000256" key="2">
    <source>
        <dbReference type="ARBA" id="ARBA00023082"/>
    </source>
</evidence>
<dbReference type="Gene3D" id="1.10.10.10">
    <property type="entry name" value="Winged helix-like DNA-binding domain superfamily/Winged helix DNA-binding domain"/>
    <property type="match status" value="2"/>
</dbReference>
<dbReference type="InterPro" id="IPR014284">
    <property type="entry name" value="RNA_pol_sigma-70_dom"/>
</dbReference>
<dbReference type="GO" id="GO:0003677">
    <property type="term" value="F:DNA binding"/>
    <property type="evidence" value="ECO:0007669"/>
    <property type="project" value="UniProtKB-KW"/>
</dbReference>
<evidence type="ECO:0000313" key="9">
    <source>
        <dbReference type="Proteomes" id="UP000003120"/>
    </source>
</evidence>
<dbReference type="CDD" id="cd06171">
    <property type="entry name" value="Sigma70_r4"/>
    <property type="match status" value="1"/>
</dbReference>
<dbReference type="InterPro" id="IPR000943">
    <property type="entry name" value="RNA_pol_sigma70"/>
</dbReference>
<dbReference type="GO" id="GO:0016987">
    <property type="term" value="F:sigma factor activity"/>
    <property type="evidence" value="ECO:0007669"/>
    <property type="project" value="UniProtKB-KW"/>
</dbReference>
<evidence type="ECO:0000256" key="1">
    <source>
        <dbReference type="ARBA" id="ARBA00023015"/>
    </source>
</evidence>
<sequence>MHGKMAERDLLSLYLKDIRQYKTLEKEEELELVIKAQSGDEEAKNQLILCNLRLVVNVAKGYRSKGMNLIDLISEGNLGLIRAIEKFDVEKGFRFSTYAVWWIKQSISKAIIFKGREIRIPSYRYDILNKINRYVTEEIKLYGVYPSVEEVAEYLNMPVNKVEEIMIEFQEPMSLSTEIGEDIYLEDTLSGTEEHFEEKVYYKMMQQRLKDILNRLDTREQEILKLRFGLDGYEIHTLEEIGKNFNITRERVRQIEKNTLKKLKRKYTKELRETLL</sequence>
<dbReference type="PROSITE" id="PS00716">
    <property type="entry name" value="SIGMA70_2"/>
    <property type="match status" value="1"/>
</dbReference>
<keyword evidence="4 5" id="KW-0804">Transcription</keyword>
<dbReference type="PANTHER" id="PTHR30603:SF47">
    <property type="entry name" value="RNA POLYMERASE SIGMA FACTOR SIGD, CHLOROPLASTIC"/>
    <property type="match status" value="1"/>
</dbReference>
<dbReference type="InterPro" id="IPR013324">
    <property type="entry name" value="RNA_pol_sigma_r3/r4-like"/>
</dbReference>
<feature type="domain" description="RNA polymerase sigma-70" evidence="7">
    <location>
        <begin position="237"/>
        <end position="263"/>
    </location>
</feature>
<dbReference type="PROSITE" id="PS00715">
    <property type="entry name" value="SIGMA70_1"/>
    <property type="match status" value="1"/>
</dbReference>
<evidence type="ECO:0000256" key="4">
    <source>
        <dbReference type="ARBA" id="ARBA00023163"/>
    </source>
</evidence>
<reference evidence="8 9" key="1">
    <citation type="submission" date="2012-07" db="EMBL/GenBank/DDBJ databases">
        <authorList>
            <person name="Durkin A.S."/>
            <person name="McCorrison J."/>
            <person name="Torralba M."/>
            <person name="Gillis M."/>
            <person name="Methe B."/>
            <person name="Sutton G."/>
            <person name="Nelson K.E."/>
        </authorList>
    </citation>
    <scope>NUCLEOTIDE SEQUENCE [LARGE SCALE GENOMIC DNA]</scope>
    <source>
        <strain evidence="8 9">Fnf 1007</strain>
    </source>
</reference>
<gene>
    <name evidence="8" type="ORF">HMPREF1127_2105</name>
</gene>
<dbReference type="InterPro" id="IPR007630">
    <property type="entry name" value="RNA_pol_sigma70_r4"/>
</dbReference>
<dbReference type="SUPFAM" id="SSF88946">
    <property type="entry name" value="Sigma2 domain of RNA polymerase sigma factors"/>
    <property type="match status" value="1"/>
</dbReference>
<evidence type="ECO:0000313" key="8">
    <source>
        <dbReference type="EMBL" id="EJU17537.1"/>
    </source>
</evidence>
<dbReference type="GO" id="GO:0006352">
    <property type="term" value="P:DNA-templated transcription initiation"/>
    <property type="evidence" value="ECO:0007669"/>
    <property type="project" value="InterPro"/>
</dbReference>
<dbReference type="InterPro" id="IPR050239">
    <property type="entry name" value="Sigma-70_RNA_pol_init_factors"/>
</dbReference>